<dbReference type="Proteomes" id="UP000595140">
    <property type="component" value="Unassembled WGS sequence"/>
</dbReference>
<keyword evidence="3" id="KW-1185">Reference proteome</keyword>
<evidence type="ECO:0000313" key="2">
    <source>
        <dbReference type="EMBL" id="VFR02283.1"/>
    </source>
</evidence>
<keyword evidence="1" id="KW-0472">Membrane</keyword>
<feature type="transmembrane region" description="Helical" evidence="1">
    <location>
        <begin position="96"/>
        <end position="118"/>
    </location>
</feature>
<evidence type="ECO:0000256" key="1">
    <source>
        <dbReference type="SAM" id="Phobius"/>
    </source>
</evidence>
<proteinExistence type="predicted"/>
<reference evidence="2 3" key="1">
    <citation type="submission" date="2018-04" db="EMBL/GenBank/DDBJ databases">
        <authorList>
            <person name="Vogel A."/>
        </authorList>
    </citation>
    <scope>NUCLEOTIDE SEQUENCE [LARGE SCALE GENOMIC DNA]</scope>
</reference>
<accession>A0A484NMS0</accession>
<keyword evidence="1" id="KW-0812">Transmembrane</keyword>
<organism evidence="2 3">
    <name type="scientific">Cuscuta campestris</name>
    <dbReference type="NCBI Taxonomy" id="132261"/>
    <lineage>
        <taxon>Eukaryota</taxon>
        <taxon>Viridiplantae</taxon>
        <taxon>Streptophyta</taxon>
        <taxon>Embryophyta</taxon>
        <taxon>Tracheophyta</taxon>
        <taxon>Spermatophyta</taxon>
        <taxon>Magnoliopsida</taxon>
        <taxon>eudicotyledons</taxon>
        <taxon>Gunneridae</taxon>
        <taxon>Pentapetalae</taxon>
        <taxon>asterids</taxon>
        <taxon>lamiids</taxon>
        <taxon>Solanales</taxon>
        <taxon>Convolvulaceae</taxon>
        <taxon>Cuscuteae</taxon>
        <taxon>Cuscuta</taxon>
        <taxon>Cuscuta subgen. Grammica</taxon>
        <taxon>Cuscuta sect. Cleistogrammica</taxon>
    </lineage>
</organism>
<protein>
    <submittedName>
        <fullName evidence="2">Uncharacterized protein</fullName>
    </submittedName>
</protein>
<dbReference type="EMBL" id="OOIL02006795">
    <property type="protein sequence ID" value="VFR02283.1"/>
    <property type="molecule type" value="Genomic_DNA"/>
</dbReference>
<name>A0A484NMS0_9ASTE</name>
<sequence>MSSLSLWQRGQELGRAAVKRYRFLGKGRALFKSLHKKILIFGMFELCQMYLQDNRFVPLPWTMLKALLRLKFPPSQSKPELVVVVWDVARSLHLQILFHVGESVILSFMIPVFIYLALT</sequence>
<gene>
    <name evidence="2" type="ORF">CCAM_LOCUS44058</name>
</gene>
<keyword evidence="1" id="KW-1133">Transmembrane helix</keyword>
<evidence type="ECO:0000313" key="3">
    <source>
        <dbReference type="Proteomes" id="UP000595140"/>
    </source>
</evidence>
<dbReference type="AlphaFoldDB" id="A0A484NMS0"/>